<protein>
    <recommendedName>
        <fullName evidence="9">Flagellar protein</fullName>
    </recommendedName>
</protein>
<proteinExistence type="predicted"/>
<evidence type="ECO:0008006" key="9">
    <source>
        <dbReference type="Google" id="ProtNLM"/>
    </source>
</evidence>
<dbReference type="GO" id="GO:0044781">
    <property type="term" value="P:bacterial-type flagellum organization"/>
    <property type="evidence" value="ECO:0007669"/>
    <property type="project" value="InterPro"/>
</dbReference>
<evidence type="ECO:0000313" key="7">
    <source>
        <dbReference type="EMBL" id="OAM88629.1"/>
    </source>
</evidence>
<reference evidence="7 8" key="1">
    <citation type="submission" date="2016-01" db="EMBL/GenBank/DDBJ databases">
        <title>High potential of lignocellulose degradation of a new Verrucomicrobia species.</title>
        <authorList>
            <person name="Wang Y."/>
            <person name="Shi Y."/>
            <person name="Qiu Z."/>
            <person name="Liu S."/>
            <person name="Yang H."/>
        </authorList>
    </citation>
    <scope>NUCLEOTIDE SEQUENCE [LARGE SCALE GENOMIC DNA]</scope>
    <source>
        <strain evidence="7 8">TSB47</strain>
    </source>
</reference>
<keyword evidence="3 6" id="KW-0812">Transmembrane</keyword>
<evidence type="ECO:0000256" key="1">
    <source>
        <dbReference type="ARBA" id="ARBA00004236"/>
    </source>
</evidence>
<dbReference type="Proteomes" id="UP000078486">
    <property type="component" value="Unassembled WGS sequence"/>
</dbReference>
<evidence type="ECO:0000256" key="5">
    <source>
        <dbReference type="ARBA" id="ARBA00023136"/>
    </source>
</evidence>
<name>A0A178IHP6_9BACT</name>
<evidence type="ECO:0000256" key="3">
    <source>
        <dbReference type="ARBA" id="ARBA00022692"/>
    </source>
</evidence>
<sequence length="141" mass="14760">MVAIAGCAALEAAQPLDAGPSPATQPGELPGDMVLTPRDSHMPRLFEDRPGGGGSFWLVIALLIGGGAGWMFLWSRRRATPAGKLAGRIQIEGTRALGNRQYLAVVVCDRQRFLVGVTPGGIGLVARLDGDPAAEEKKDVS</sequence>
<comment type="subcellular location">
    <subcellularLocation>
        <location evidence="1">Cell membrane</location>
    </subcellularLocation>
</comment>
<dbReference type="GO" id="GO:0016020">
    <property type="term" value="C:membrane"/>
    <property type="evidence" value="ECO:0007669"/>
    <property type="project" value="InterPro"/>
</dbReference>
<dbReference type="AlphaFoldDB" id="A0A178IHP6"/>
<dbReference type="EMBL" id="LRRQ01000126">
    <property type="protein sequence ID" value="OAM88629.1"/>
    <property type="molecule type" value="Genomic_DNA"/>
</dbReference>
<gene>
    <name evidence="7" type="ORF">AW736_16325</name>
</gene>
<comment type="caution">
    <text evidence="7">The sequence shown here is derived from an EMBL/GenBank/DDBJ whole genome shotgun (WGS) entry which is preliminary data.</text>
</comment>
<evidence type="ECO:0000256" key="4">
    <source>
        <dbReference type="ARBA" id="ARBA00022989"/>
    </source>
</evidence>
<dbReference type="Pfam" id="PF04347">
    <property type="entry name" value="FliO"/>
    <property type="match status" value="1"/>
</dbReference>
<keyword evidence="5 6" id="KW-0472">Membrane</keyword>
<evidence type="ECO:0000256" key="2">
    <source>
        <dbReference type="ARBA" id="ARBA00022475"/>
    </source>
</evidence>
<evidence type="ECO:0000313" key="8">
    <source>
        <dbReference type="Proteomes" id="UP000078486"/>
    </source>
</evidence>
<dbReference type="STRING" id="1184151.AW736_16325"/>
<accession>A0A178IHP6</accession>
<evidence type="ECO:0000256" key="6">
    <source>
        <dbReference type="SAM" id="Phobius"/>
    </source>
</evidence>
<keyword evidence="2" id="KW-1003">Cell membrane</keyword>
<dbReference type="InterPro" id="IPR022781">
    <property type="entry name" value="Flagellar_biosynth_FliO"/>
</dbReference>
<keyword evidence="8" id="KW-1185">Reference proteome</keyword>
<feature type="transmembrane region" description="Helical" evidence="6">
    <location>
        <begin position="54"/>
        <end position="74"/>
    </location>
</feature>
<organism evidence="7 8">
    <name type="scientific">Termitidicoccus mucosus</name>
    <dbReference type="NCBI Taxonomy" id="1184151"/>
    <lineage>
        <taxon>Bacteria</taxon>
        <taxon>Pseudomonadati</taxon>
        <taxon>Verrucomicrobiota</taxon>
        <taxon>Opitutia</taxon>
        <taxon>Opitutales</taxon>
        <taxon>Opitutaceae</taxon>
        <taxon>Termitidicoccus</taxon>
    </lineage>
</organism>
<keyword evidence="4 6" id="KW-1133">Transmembrane helix</keyword>